<evidence type="ECO:0000313" key="3">
    <source>
        <dbReference type="EMBL" id="MCZ2688812.1"/>
    </source>
</evidence>
<dbReference type="PROSITE" id="PS51257">
    <property type="entry name" value="PROKAR_LIPOPROTEIN"/>
    <property type="match status" value="1"/>
</dbReference>
<dbReference type="AlphaFoldDB" id="A0A9Q4JHX8"/>
<keyword evidence="2" id="KW-0472">Membrane</keyword>
<dbReference type="Gene3D" id="1.25.40.10">
    <property type="entry name" value="Tetratricopeptide repeat domain"/>
    <property type="match status" value="1"/>
</dbReference>
<feature type="transmembrane region" description="Helical" evidence="2">
    <location>
        <begin position="190"/>
        <end position="209"/>
    </location>
</feature>
<dbReference type="InterPro" id="IPR011990">
    <property type="entry name" value="TPR-like_helical_dom_sf"/>
</dbReference>
<accession>A0A9Q4JHX8</accession>
<evidence type="ECO:0008006" key="5">
    <source>
        <dbReference type="Google" id="ProtNLM"/>
    </source>
</evidence>
<name>A0A9Q4JHX8_BACFG</name>
<dbReference type="EMBL" id="JAPTZU010000009">
    <property type="protein sequence ID" value="MCZ2688812.1"/>
    <property type="molecule type" value="Genomic_DNA"/>
</dbReference>
<dbReference type="Proteomes" id="UP001079672">
    <property type="component" value="Unassembled WGS sequence"/>
</dbReference>
<keyword evidence="2" id="KW-0812">Transmembrane</keyword>
<organism evidence="3 4">
    <name type="scientific">Bacteroides fragilis</name>
    <dbReference type="NCBI Taxonomy" id="817"/>
    <lineage>
        <taxon>Bacteria</taxon>
        <taxon>Pseudomonadati</taxon>
        <taxon>Bacteroidota</taxon>
        <taxon>Bacteroidia</taxon>
        <taxon>Bacteroidales</taxon>
        <taxon>Bacteroidaceae</taxon>
        <taxon>Bacteroides</taxon>
    </lineage>
</organism>
<gene>
    <name evidence="3" type="ORF">O1433_15030</name>
</gene>
<dbReference type="SUPFAM" id="SSF48452">
    <property type="entry name" value="TPR-like"/>
    <property type="match status" value="1"/>
</dbReference>
<feature type="coiled-coil region" evidence="1">
    <location>
        <begin position="219"/>
        <end position="248"/>
    </location>
</feature>
<keyword evidence="1" id="KW-0175">Coiled coil</keyword>
<sequence length="371" mass="43533">MENRMRRLTILLSNCFLLLVSLVSCGKVPLAEEAVFSIPVDTAFMRLRQWEWYCQKRADSCLTENNYQGALSWLDSARIQVEHYGRPYYILARGDVYYSTHQYDSARRYFSMAAHSIHPHIAIEAWRKLAELELMEGNEKQVFYSTQKADALFRVEIGHVQSDNSEALYQEERLKNELNQLKIAKQNREIAMLTLSLCLLVLVALFVFYRQNKIKCEKERLLLEEKAKLEQENQILKQTEELSALREKEAVLRESLFRKVDVLRKIPSLNEEEQESGEHRIALSEREWEEIRQTVDNAYDGFSQRLLARFPLLTLKDIYFCCLVKINVSIKDLSDIYCISRTSVSKKKFRIKREKLGAEDSDSLDDFLRGF</sequence>
<evidence type="ECO:0000256" key="2">
    <source>
        <dbReference type="SAM" id="Phobius"/>
    </source>
</evidence>
<evidence type="ECO:0000313" key="4">
    <source>
        <dbReference type="Proteomes" id="UP001079672"/>
    </source>
</evidence>
<proteinExistence type="predicted"/>
<keyword evidence="2" id="KW-1133">Transmembrane helix</keyword>
<comment type="caution">
    <text evidence="3">The sequence shown here is derived from an EMBL/GenBank/DDBJ whole genome shotgun (WGS) entry which is preliminary data.</text>
</comment>
<feature type="coiled-coil region" evidence="1">
    <location>
        <begin position="164"/>
        <end position="191"/>
    </location>
</feature>
<evidence type="ECO:0000256" key="1">
    <source>
        <dbReference type="SAM" id="Coils"/>
    </source>
</evidence>
<dbReference type="RefSeq" id="WP_269096189.1">
    <property type="nucleotide sequence ID" value="NZ_JAPTZU010000009.1"/>
</dbReference>
<protein>
    <recommendedName>
        <fullName evidence="5">Lipoprotein</fullName>
    </recommendedName>
</protein>
<reference evidence="3" key="1">
    <citation type="submission" date="2022-12" db="EMBL/GenBank/DDBJ databases">
        <title>Development of a Multilocus Sequence Typing Scheme for Bacteroides fragilis Based on Whole Genome Sequencing Data and Clinical Application.</title>
        <authorList>
            <person name="Nielsen F.D."/>
            <person name="Justesen U.S."/>
        </authorList>
    </citation>
    <scope>NUCLEOTIDE SEQUENCE</scope>
    <source>
        <strain evidence="3">BF_AM_ODE_DK_2015_4</strain>
    </source>
</reference>